<reference evidence="2" key="1">
    <citation type="journal article" date="2020" name="Fungal Divers.">
        <title>Resolving the Mortierellaceae phylogeny through synthesis of multi-gene phylogenetics and phylogenomics.</title>
        <authorList>
            <person name="Vandepol N."/>
            <person name="Liber J."/>
            <person name="Desiro A."/>
            <person name="Na H."/>
            <person name="Kennedy M."/>
            <person name="Barry K."/>
            <person name="Grigoriev I.V."/>
            <person name="Miller A.N."/>
            <person name="O'Donnell K."/>
            <person name="Stajich J.E."/>
            <person name="Bonito G."/>
        </authorList>
    </citation>
    <scope>NUCLEOTIDE SEQUENCE</scope>
    <source>
        <strain evidence="2">MES-2147</strain>
    </source>
</reference>
<keyword evidence="3" id="KW-1185">Reference proteome</keyword>
<proteinExistence type="predicted"/>
<sequence length="80" mass="8932">MKHTTLDSLPVAYVSHDSNVEKRVLLKNGDVPHVSQLAIATLKPSEMATKHRHKDMTETFHFQSGTGEMEVNGEVFEVKA</sequence>
<dbReference type="Gene3D" id="2.60.120.10">
    <property type="entry name" value="Jelly Rolls"/>
    <property type="match status" value="1"/>
</dbReference>
<dbReference type="InterPro" id="IPR014710">
    <property type="entry name" value="RmlC-like_jellyroll"/>
</dbReference>
<name>A0A9P6ML94_9FUNG</name>
<comment type="caution">
    <text evidence="2">The sequence shown here is derived from an EMBL/GenBank/DDBJ whole genome shotgun (WGS) entry which is preliminary data.</text>
</comment>
<evidence type="ECO:0000259" key="1">
    <source>
        <dbReference type="Pfam" id="PF07883"/>
    </source>
</evidence>
<evidence type="ECO:0000313" key="2">
    <source>
        <dbReference type="EMBL" id="KAG0006674.1"/>
    </source>
</evidence>
<dbReference type="EMBL" id="JAAAHW010000076">
    <property type="protein sequence ID" value="KAG0006674.1"/>
    <property type="molecule type" value="Genomic_DNA"/>
</dbReference>
<dbReference type="OrthoDB" id="445803at2759"/>
<dbReference type="SUPFAM" id="SSF51182">
    <property type="entry name" value="RmlC-like cupins"/>
    <property type="match status" value="1"/>
</dbReference>
<organism evidence="2 3">
    <name type="scientific">Modicella reniformis</name>
    <dbReference type="NCBI Taxonomy" id="1440133"/>
    <lineage>
        <taxon>Eukaryota</taxon>
        <taxon>Fungi</taxon>
        <taxon>Fungi incertae sedis</taxon>
        <taxon>Mucoromycota</taxon>
        <taxon>Mortierellomycotina</taxon>
        <taxon>Mortierellomycetes</taxon>
        <taxon>Mortierellales</taxon>
        <taxon>Mortierellaceae</taxon>
        <taxon>Modicella</taxon>
    </lineage>
</organism>
<gene>
    <name evidence="2" type="ORF">BGZ65_005330</name>
</gene>
<protein>
    <recommendedName>
        <fullName evidence="1">Cupin type-2 domain-containing protein</fullName>
    </recommendedName>
</protein>
<dbReference type="InterPro" id="IPR013096">
    <property type="entry name" value="Cupin_2"/>
</dbReference>
<dbReference type="Proteomes" id="UP000749646">
    <property type="component" value="Unassembled WGS sequence"/>
</dbReference>
<feature type="domain" description="Cupin type-2" evidence="1">
    <location>
        <begin position="39"/>
        <end position="80"/>
    </location>
</feature>
<dbReference type="AlphaFoldDB" id="A0A9P6ML94"/>
<dbReference type="InterPro" id="IPR011051">
    <property type="entry name" value="RmlC_Cupin_sf"/>
</dbReference>
<evidence type="ECO:0000313" key="3">
    <source>
        <dbReference type="Proteomes" id="UP000749646"/>
    </source>
</evidence>
<accession>A0A9P6ML94</accession>
<feature type="non-terminal residue" evidence="2">
    <location>
        <position position="80"/>
    </location>
</feature>
<dbReference type="Pfam" id="PF07883">
    <property type="entry name" value="Cupin_2"/>
    <property type="match status" value="1"/>
</dbReference>